<accession>A0A146LA47</accession>
<protein>
    <submittedName>
        <fullName evidence="2">Uncharacterized protein</fullName>
    </submittedName>
</protein>
<feature type="non-terminal residue" evidence="2">
    <location>
        <position position="127"/>
    </location>
</feature>
<evidence type="ECO:0000256" key="1">
    <source>
        <dbReference type="SAM" id="MobiDB-lite"/>
    </source>
</evidence>
<name>A0A146LA47_LYGHE</name>
<sequence length="127" mass="14258">FFFGSDALRSHPRFDLVVVFDDCGAVPRVRGVPWKHLGVAQGYRKELLVVLQPEKRKREVFRDSAPGAPPPRRPEARLSHLPEDGSHVRSPLLGRRAQRPEDFFRYSVQLQGISAVGTSCGVTTRVL</sequence>
<gene>
    <name evidence="2" type="ORF">g.28989</name>
</gene>
<dbReference type="AlphaFoldDB" id="A0A146LA47"/>
<feature type="region of interest" description="Disordered" evidence="1">
    <location>
        <begin position="59"/>
        <end position="92"/>
    </location>
</feature>
<evidence type="ECO:0000313" key="2">
    <source>
        <dbReference type="EMBL" id="JAQ05208.1"/>
    </source>
</evidence>
<reference evidence="2" key="1">
    <citation type="journal article" date="2016" name="Gigascience">
        <title>De novo construction of an expanded transcriptome assembly for the western tarnished plant bug, Lygus hesperus.</title>
        <authorList>
            <person name="Tassone E.E."/>
            <person name="Geib S.M."/>
            <person name="Hall B."/>
            <person name="Fabrick J.A."/>
            <person name="Brent C.S."/>
            <person name="Hull J.J."/>
        </authorList>
    </citation>
    <scope>NUCLEOTIDE SEQUENCE</scope>
</reference>
<proteinExistence type="predicted"/>
<feature type="non-terminal residue" evidence="2">
    <location>
        <position position="1"/>
    </location>
</feature>
<dbReference type="EMBL" id="GDHC01013421">
    <property type="protein sequence ID" value="JAQ05208.1"/>
    <property type="molecule type" value="Transcribed_RNA"/>
</dbReference>
<organism evidence="2">
    <name type="scientific">Lygus hesperus</name>
    <name type="common">Western plant bug</name>
    <dbReference type="NCBI Taxonomy" id="30085"/>
    <lineage>
        <taxon>Eukaryota</taxon>
        <taxon>Metazoa</taxon>
        <taxon>Ecdysozoa</taxon>
        <taxon>Arthropoda</taxon>
        <taxon>Hexapoda</taxon>
        <taxon>Insecta</taxon>
        <taxon>Pterygota</taxon>
        <taxon>Neoptera</taxon>
        <taxon>Paraneoptera</taxon>
        <taxon>Hemiptera</taxon>
        <taxon>Heteroptera</taxon>
        <taxon>Panheteroptera</taxon>
        <taxon>Cimicomorpha</taxon>
        <taxon>Miridae</taxon>
        <taxon>Mirini</taxon>
        <taxon>Lygus</taxon>
    </lineage>
</organism>
<feature type="compositionally biased region" description="Basic and acidic residues" evidence="1">
    <location>
        <begin position="72"/>
        <end position="87"/>
    </location>
</feature>